<dbReference type="InterPro" id="IPR011008">
    <property type="entry name" value="Dimeric_a/b-barrel"/>
</dbReference>
<evidence type="ECO:0000259" key="1">
    <source>
        <dbReference type="Pfam" id="PF01037"/>
    </source>
</evidence>
<dbReference type="Gene3D" id="3.30.70.920">
    <property type="match status" value="1"/>
</dbReference>
<dbReference type="InterPro" id="IPR019887">
    <property type="entry name" value="Tscrpt_reg_AsnC/Lrp_C"/>
</dbReference>
<dbReference type="Proteomes" id="UP000070373">
    <property type="component" value="Unassembled WGS sequence"/>
</dbReference>
<feature type="domain" description="Transcription regulator AsnC/Lrp ligand binding" evidence="1">
    <location>
        <begin position="2"/>
        <end position="61"/>
    </location>
</feature>
<comment type="caution">
    <text evidence="2">The sequence shown here is derived from an EMBL/GenBank/DDBJ whole genome shotgun (WGS) entry which is preliminary data.</text>
</comment>
<sequence length="64" mass="7496">MREVSEEIKKLDKIQETEMLTGPYDIMAVARADKLMDITNTLIEEIRSIDKVEETTTNIFIEYE</sequence>
<dbReference type="SUPFAM" id="SSF54909">
    <property type="entry name" value="Dimeric alpha+beta barrel"/>
    <property type="match status" value="1"/>
</dbReference>
<accession>A0A133UAB3</accession>
<dbReference type="Pfam" id="PF01037">
    <property type="entry name" value="AsnC_trans_reg"/>
    <property type="match status" value="1"/>
</dbReference>
<gene>
    <name evidence="2" type="ORF">AKJ64_04940</name>
</gene>
<proteinExistence type="predicted"/>
<reference evidence="2 3" key="1">
    <citation type="journal article" date="2016" name="Sci. Rep.">
        <title>Metabolic traits of an uncultured archaeal lineage -MSBL1- from brine pools of the Red Sea.</title>
        <authorList>
            <person name="Mwirichia R."/>
            <person name="Alam I."/>
            <person name="Rashid M."/>
            <person name="Vinu M."/>
            <person name="Ba-Alawi W."/>
            <person name="Anthony Kamau A."/>
            <person name="Kamanda Ngugi D."/>
            <person name="Goker M."/>
            <person name="Klenk H.P."/>
            <person name="Bajic V."/>
            <person name="Stingl U."/>
        </authorList>
    </citation>
    <scope>NUCLEOTIDE SEQUENCE [LARGE SCALE GENOMIC DNA]</scope>
    <source>
        <strain evidence="2">SCGC-AAA259E17</strain>
    </source>
</reference>
<evidence type="ECO:0000313" key="2">
    <source>
        <dbReference type="EMBL" id="KXA91132.1"/>
    </source>
</evidence>
<keyword evidence="3" id="KW-1185">Reference proteome</keyword>
<dbReference type="EMBL" id="LHXN01000122">
    <property type="protein sequence ID" value="KXA91132.1"/>
    <property type="molecule type" value="Genomic_DNA"/>
</dbReference>
<name>A0A133UAB3_9EURY</name>
<organism evidence="2 3">
    <name type="scientific">candidate division MSBL1 archaeon SCGC-AAA259E17</name>
    <dbReference type="NCBI Taxonomy" id="1698263"/>
    <lineage>
        <taxon>Archaea</taxon>
        <taxon>Methanobacteriati</taxon>
        <taxon>Methanobacteriota</taxon>
        <taxon>candidate division MSBL1</taxon>
    </lineage>
</organism>
<evidence type="ECO:0000313" key="3">
    <source>
        <dbReference type="Proteomes" id="UP000070373"/>
    </source>
</evidence>
<dbReference type="AlphaFoldDB" id="A0A133UAB3"/>
<protein>
    <recommendedName>
        <fullName evidence="1">Transcription regulator AsnC/Lrp ligand binding domain-containing protein</fullName>
    </recommendedName>
</protein>